<sequence>MKEERIFKTIPLNDTKNGTISFAIIKNPYEEDGNAVVSIGIMIDDTKPEWKVHIPFSQIKEVRKILKKAHKKYKPSKKGKQ</sequence>
<name>A0A0N1E971_9HELI</name>
<reference evidence="1 3" key="1">
    <citation type="submission" date="2014-06" db="EMBL/GenBank/DDBJ databases">
        <title>Helicobacter pullorum isolates in fresh chicken meat - phenotypic and genotypic features.</title>
        <authorList>
            <person name="Borges V."/>
            <person name="Santos A."/>
            <person name="Correia C.B."/>
            <person name="Saraiva M."/>
            <person name="Menard A."/>
            <person name="Vieira L."/>
            <person name="Sampaio D.A."/>
            <person name="Gomes J.P."/>
            <person name="Oleastro M."/>
        </authorList>
    </citation>
    <scope>NUCLEOTIDE SEQUENCE [LARGE SCALE GENOMIC DNA]</scope>
    <source>
        <strain evidence="1 3">229334/12</strain>
    </source>
</reference>
<evidence type="ECO:0000313" key="2">
    <source>
        <dbReference type="EMBL" id="STQ87362.1"/>
    </source>
</evidence>
<dbReference type="EMBL" id="JNOC01000029">
    <property type="protein sequence ID" value="KPH55975.1"/>
    <property type="molecule type" value="Genomic_DNA"/>
</dbReference>
<dbReference type="Proteomes" id="UP000037997">
    <property type="component" value="Unassembled WGS sequence"/>
</dbReference>
<gene>
    <name evidence="1" type="ORF">HPU229334_05445</name>
    <name evidence="2" type="ORF">NCTC13156_00174</name>
</gene>
<dbReference type="RefSeq" id="WP_005021433.1">
    <property type="nucleotide sequence ID" value="NZ_CABKNZ010000043.1"/>
</dbReference>
<accession>A0A0N1E971</accession>
<protein>
    <submittedName>
        <fullName evidence="1">Uncharacterized protein</fullName>
    </submittedName>
</protein>
<dbReference type="OrthoDB" id="5373155at2"/>
<reference evidence="2 4" key="2">
    <citation type="submission" date="2018-06" db="EMBL/GenBank/DDBJ databases">
        <authorList>
            <consortium name="Pathogen Informatics"/>
            <person name="Doyle S."/>
        </authorList>
    </citation>
    <scope>NUCLEOTIDE SEQUENCE [LARGE SCALE GENOMIC DNA]</scope>
    <source>
        <strain evidence="2 4">NCTC13156</strain>
    </source>
</reference>
<organism evidence="1 3">
    <name type="scientific">Helicobacter pullorum</name>
    <dbReference type="NCBI Taxonomy" id="35818"/>
    <lineage>
        <taxon>Bacteria</taxon>
        <taxon>Pseudomonadati</taxon>
        <taxon>Campylobacterota</taxon>
        <taxon>Epsilonproteobacteria</taxon>
        <taxon>Campylobacterales</taxon>
        <taxon>Helicobacteraceae</taxon>
        <taxon>Helicobacter</taxon>
    </lineage>
</organism>
<dbReference type="AlphaFoldDB" id="A0A0N1E971"/>
<evidence type="ECO:0000313" key="3">
    <source>
        <dbReference type="Proteomes" id="UP000037997"/>
    </source>
</evidence>
<dbReference type="Proteomes" id="UP000255269">
    <property type="component" value="Unassembled WGS sequence"/>
</dbReference>
<dbReference type="PATRIC" id="fig|35818.11.peg.1074"/>
<dbReference type="STRING" id="35818.HPU229336_01005"/>
<evidence type="ECO:0000313" key="4">
    <source>
        <dbReference type="Proteomes" id="UP000255269"/>
    </source>
</evidence>
<dbReference type="EMBL" id="UGJF01000001">
    <property type="protein sequence ID" value="STQ87362.1"/>
    <property type="molecule type" value="Genomic_DNA"/>
</dbReference>
<proteinExistence type="predicted"/>
<evidence type="ECO:0000313" key="1">
    <source>
        <dbReference type="EMBL" id="KPH55975.1"/>
    </source>
</evidence>